<dbReference type="InterPro" id="IPR029063">
    <property type="entry name" value="SAM-dependent_MTases_sf"/>
</dbReference>
<dbReference type="AlphaFoldDB" id="A0A1M6AEG6"/>
<dbReference type="EMBL" id="FQXZ01000039">
    <property type="protein sequence ID" value="SHI34944.1"/>
    <property type="molecule type" value="Genomic_DNA"/>
</dbReference>
<organism evidence="4 5">
    <name type="scientific">Vibrio aerogenes CECT 7868</name>
    <dbReference type="NCBI Taxonomy" id="1216006"/>
    <lineage>
        <taxon>Bacteria</taxon>
        <taxon>Pseudomonadati</taxon>
        <taxon>Pseudomonadota</taxon>
        <taxon>Gammaproteobacteria</taxon>
        <taxon>Vibrionales</taxon>
        <taxon>Vibrionaceae</taxon>
        <taxon>Vibrio</taxon>
    </lineage>
</organism>
<keyword evidence="1 4" id="KW-0489">Methyltransferase</keyword>
<dbReference type="Pfam" id="PF13649">
    <property type="entry name" value="Methyltransf_25"/>
    <property type="match status" value="1"/>
</dbReference>
<accession>A0A1M6AEG6</accession>
<evidence type="ECO:0000313" key="4">
    <source>
        <dbReference type="EMBL" id="SHI34944.1"/>
    </source>
</evidence>
<evidence type="ECO:0000256" key="2">
    <source>
        <dbReference type="ARBA" id="ARBA00022679"/>
    </source>
</evidence>
<evidence type="ECO:0000256" key="1">
    <source>
        <dbReference type="ARBA" id="ARBA00022603"/>
    </source>
</evidence>
<feature type="domain" description="Methyltransferase" evidence="3">
    <location>
        <begin position="43"/>
        <end position="121"/>
    </location>
</feature>
<dbReference type="PANTHER" id="PTHR43861:SF1">
    <property type="entry name" value="TRANS-ACONITATE 2-METHYLTRANSFERASE"/>
    <property type="match status" value="1"/>
</dbReference>
<dbReference type="CDD" id="cd02440">
    <property type="entry name" value="AdoMet_MTases"/>
    <property type="match status" value="1"/>
</dbReference>
<keyword evidence="5" id="KW-1185">Reference proteome</keyword>
<dbReference type="SUPFAM" id="SSF53335">
    <property type="entry name" value="S-adenosyl-L-methionine-dependent methyltransferases"/>
    <property type="match status" value="1"/>
</dbReference>
<dbReference type="OrthoDB" id="529208at2"/>
<sequence length="239" mass="27262">MSHFIQKKHLLAEIRQGDFTHPEDRKAVDFAISKIDFSAKQNILDVGSGLGGTVDMLNQQARTTGLDQDIKAIDYSRRQYPHCRFIHGDVADIRQLTQETYDLMTIFSAFYAFPDQHQACIELSGRARPKTDLLVFDYSSNSRFTKNLFHDDDSPFNPVALDRVEAIFSPWTIKQVDDVTDMFYGSYQNILNRMEASQSTLCHNHGQRAYDTVYDSFTRLMTNFDAGTLGGCLVHAQIE</sequence>
<dbReference type="Gene3D" id="3.40.50.150">
    <property type="entry name" value="Vaccinia Virus protein VP39"/>
    <property type="match status" value="1"/>
</dbReference>
<evidence type="ECO:0000313" key="5">
    <source>
        <dbReference type="Proteomes" id="UP000184608"/>
    </source>
</evidence>
<dbReference type="RefSeq" id="WP_073605157.1">
    <property type="nucleotide sequence ID" value="NZ_FQXZ01000039.1"/>
</dbReference>
<dbReference type="STRING" id="1216006.VA7868_03558"/>
<dbReference type="GO" id="GO:0032259">
    <property type="term" value="P:methylation"/>
    <property type="evidence" value="ECO:0007669"/>
    <property type="project" value="UniProtKB-KW"/>
</dbReference>
<dbReference type="InterPro" id="IPR041698">
    <property type="entry name" value="Methyltransf_25"/>
</dbReference>
<evidence type="ECO:0000259" key="3">
    <source>
        <dbReference type="Pfam" id="PF13649"/>
    </source>
</evidence>
<gene>
    <name evidence="4" type="ORF">VA7868_03558</name>
</gene>
<dbReference type="PANTHER" id="PTHR43861">
    <property type="entry name" value="TRANS-ACONITATE 2-METHYLTRANSFERASE-RELATED"/>
    <property type="match status" value="1"/>
</dbReference>
<keyword evidence="2 4" id="KW-0808">Transferase</keyword>
<protein>
    <submittedName>
        <fullName evidence="4">Trans-aconitate 2-methyltransferase</fullName>
    </submittedName>
</protein>
<proteinExistence type="predicted"/>
<dbReference type="Proteomes" id="UP000184608">
    <property type="component" value="Unassembled WGS sequence"/>
</dbReference>
<name>A0A1M6AEG6_9VIBR</name>
<dbReference type="GO" id="GO:0008168">
    <property type="term" value="F:methyltransferase activity"/>
    <property type="evidence" value="ECO:0007669"/>
    <property type="project" value="UniProtKB-KW"/>
</dbReference>
<reference evidence="4 5" key="1">
    <citation type="submission" date="2016-11" db="EMBL/GenBank/DDBJ databases">
        <authorList>
            <person name="Jaros S."/>
            <person name="Januszkiewicz K."/>
            <person name="Wedrychowicz H."/>
        </authorList>
    </citation>
    <scope>NUCLEOTIDE SEQUENCE [LARGE SCALE GENOMIC DNA]</scope>
    <source>
        <strain evidence="4 5">CECT 7868</strain>
    </source>
</reference>